<dbReference type="SUPFAM" id="SSF56281">
    <property type="entry name" value="Metallo-hydrolase/oxidoreductase"/>
    <property type="match status" value="1"/>
</dbReference>
<evidence type="ECO:0000256" key="2">
    <source>
        <dbReference type="ARBA" id="ARBA00007749"/>
    </source>
</evidence>
<dbReference type="AlphaFoldDB" id="A0A857J953"/>
<keyword evidence="8" id="KW-1185">Reference proteome</keyword>
<keyword evidence="5" id="KW-0862">Zinc</keyword>
<dbReference type="Proteomes" id="UP000464787">
    <property type="component" value="Chromosome"/>
</dbReference>
<name>A0A857J953_9BURK</name>
<protein>
    <submittedName>
        <fullName evidence="7">MBL fold metallo-hydrolase</fullName>
    </submittedName>
</protein>
<dbReference type="InterPro" id="IPR001279">
    <property type="entry name" value="Metallo-B-lactamas"/>
</dbReference>
<dbReference type="InterPro" id="IPR036866">
    <property type="entry name" value="RibonucZ/Hydroxyglut_hydro"/>
</dbReference>
<reference evidence="7 8" key="1">
    <citation type="submission" date="2020-01" db="EMBL/GenBank/DDBJ databases">
        <title>Genome sequencing of strain KACC 21265.</title>
        <authorList>
            <person name="Heo J."/>
            <person name="Kim S.-J."/>
            <person name="Kim J.-S."/>
            <person name="Hong S.-B."/>
            <person name="Kwon S.-W."/>
        </authorList>
    </citation>
    <scope>NUCLEOTIDE SEQUENCE [LARGE SCALE GENOMIC DNA]</scope>
    <source>
        <strain evidence="7 8">KACC 21265</strain>
    </source>
</reference>
<dbReference type="GO" id="GO:0046872">
    <property type="term" value="F:metal ion binding"/>
    <property type="evidence" value="ECO:0007669"/>
    <property type="project" value="UniProtKB-KW"/>
</dbReference>
<evidence type="ECO:0000256" key="1">
    <source>
        <dbReference type="ARBA" id="ARBA00001947"/>
    </source>
</evidence>
<feature type="domain" description="Metallo-beta-lactamase" evidence="6">
    <location>
        <begin position="39"/>
        <end position="239"/>
    </location>
</feature>
<gene>
    <name evidence="7" type="ORF">GT347_17070</name>
</gene>
<evidence type="ECO:0000313" key="7">
    <source>
        <dbReference type="EMBL" id="QHI99532.1"/>
    </source>
</evidence>
<dbReference type="CDD" id="cd07729">
    <property type="entry name" value="AHL_lactonase_MBL-fold"/>
    <property type="match status" value="1"/>
</dbReference>
<organism evidence="7 8">
    <name type="scientific">Xylophilus rhododendri</name>
    <dbReference type="NCBI Taxonomy" id="2697032"/>
    <lineage>
        <taxon>Bacteria</taxon>
        <taxon>Pseudomonadati</taxon>
        <taxon>Pseudomonadota</taxon>
        <taxon>Betaproteobacteria</taxon>
        <taxon>Burkholderiales</taxon>
        <taxon>Xylophilus</taxon>
    </lineage>
</organism>
<dbReference type="PANTHER" id="PTHR42978">
    <property type="entry name" value="QUORUM-QUENCHING LACTONASE YTNP-RELATED-RELATED"/>
    <property type="match status" value="1"/>
</dbReference>
<sequence>MGTPLPTYEIQAVRYATRDGQRRDHFIGGDPHEAPMPMDYFVWFIRGEGRTVVVDTGFTAEMAERRKRRLLGSPLDLLARCGVDPAEVQDVVITHLHYDHAGNLGGFPKASFHLQEREMAFATGRYMCHHAQRHSYEPDDVCDMVRLLYKDRLRFHDGDAELYPGITLHRVGGHTDGLMCLRVHTQRGWVVLASDVSHFYENVNTDRPFTLAFHVGDMLEGFDTLRRLADSPDHIVPGHDPQVFLRYPPADGAGQGIAVRLDLPPERPLRYAD</sequence>
<dbReference type="RefSeq" id="WP_160553344.1">
    <property type="nucleotide sequence ID" value="NZ_CP047650.1"/>
</dbReference>
<comment type="cofactor">
    <cofactor evidence="1">
        <name>Zn(2+)</name>
        <dbReference type="ChEBI" id="CHEBI:29105"/>
    </cofactor>
</comment>
<evidence type="ECO:0000256" key="3">
    <source>
        <dbReference type="ARBA" id="ARBA00022723"/>
    </source>
</evidence>
<dbReference type="SMART" id="SM00849">
    <property type="entry name" value="Lactamase_B"/>
    <property type="match status" value="1"/>
</dbReference>
<keyword evidence="3" id="KW-0479">Metal-binding</keyword>
<dbReference type="KEGG" id="xyk:GT347_17070"/>
<evidence type="ECO:0000256" key="5">
    <source>
        <dbReference type="ARBA" id="ARBA00022833"/>
    </source>
</evidence>
<evidence type="ECO:0000259" key="6">
    <source>
        <dbReference type="SMART" id="SM00849"/>
    </source>
</evidence>
<dbReference type="EMBL" id="CP047650">
    <property type="protein sequence ID" value="QHI99532.1"/>
    <property type="molecule type" value="Genomic_DNA"/>
</dbReference>
<dbReference type="InterPro" id="IPR051013">
    <property type="entry name" value="MBL_superfamily_lactonases"/>
</dbReference>
<dbReference type="Pfam" id="PF00753">
    <property type="entry name" value="Lactamase_B"/>
    <property type="match status" value="1"/>
</dbReference>
<keyword evidence="4 7" id="KW-0378">Hydrolase</keyword>
<accession>A0A857J953</accession>
<comment type="similarity">
    <text evidence="2">Belongs to the metallo-beta-lactamase superfamily.</text>
</comment>
<dbReference type="GO" id="GO:0016787">
    <property type="term" value="F:hydrolase activity"/>
    <property type="evidence" value="ECO:0007669"/>
    <property type="project" value="UniProtKB-KW"/>
</dbReference>
<evidence type="ECO:0000256" key="4">
    <source>
        <dbReference type="ARBA" id="ARBA00022801"/>
    </source>
</evidence>
<evidence type="ECO:0000313" key="8">
    <source>
        <dbReference type="Proteomes" id="UP000464787"/>
    </source>
</evidence>
<dbReference type="Gene3D" id="3.60.15.10">
    <property type="entry name" value="Ribonuclease Z/Hydroxyacylglutathione hydrolase-like"/>
    <property type="match status" value="1"/>
</dbReference>
<proteinExistence type="inferred from homology"/>
<dbReference type="PANTHER" id="PTHR42978:SF7">
    <property type="entry name" value="METALLO-HYDROLASE RV2300C-RELATED"/>
    <property type="match status" value="1"/>
</dbReference>